<keyword evidence="4" id="KW-0046">Antibiotic resistance</keyword>
<organism evidence="5 6">
    <name type="scientific">Acholeplasma brassicae</name>
    <dbReference type="NCBI Taxonomy" id="61635"/>
    <lineage>
        <taxon>Bacteria</taxon>
        <taxon>Bacillati</taxon>
        <taxon>Mycoplasmatota</taxon>
        <taxon>Mollicutes</taxon>
        <taxon>Acholeplasmatales</taxon>
        <taxon>Acholeplasmataceae</taxon>
        <taxon>Acholeplasma</taxon>
    </lineage>
</organism>
<dbReference type="HOGENOM" id="CLU_060091_0_0_14"/>
<dbReference type="SUPFAM" id="SSF110710">
    <property type="entry name" value="TTHA0583/YokD-like"/>
    <property type="match status" value="1"/>
</dbReference>
<evidence type="ECO:0000313" key="5">
    <source>
        <dbReference type="EMBL" id="CCV66075.1"/>
    </source>
</evidence>
<comment type="similarity">
    <text evidence="1 4">Belongs to the antibiotic N-acetyltransferase family.</text>
</comment>
<evidence type="ECO:0000256" key="2">
    <source>
        <dbReference type="ARBA" id="ARBA00022679"/>
    </source>
</evidence>
<evidence type="ECO:0000313" key="6">
    <source>
        <dbReference type="Proteomes" id="UP000032737"/>
    </source>
</evidence>
<dbReference type="STRING" id="61635.BN85310540"/>
<evidence type="ECO:0000256" key="4">
    <source>
        <dbReference type="RuleBase" id="RU365031"/>
    </source>
</evidence>
<accession>U4KP16</accession>
<reference evidence="5 6" key="1">
    <citation type="journal article" date="2013" name="J. Mol. Microbiol. Biotechnol.">
        <title>Analysis of the Complete Genomes of Acholeplasma brassicae , A. palmae and A. laidlawii and Their Comparison to the Obligate Parasites from ' Candidatus Phytoplasma'.</title>
        <authorList>
            <person name="Kube M."/>
            <person name="Siewert C."/>
            <person name="Migdoll A.M."/>
            <person name="Duduk B."/>
            <person name="Holz S."/>
            <person name="Rabus R."/>
            <person name="Seemuller E."/>
            <person name="Mitrovic J."/>
            <person name="Muller I."/>
            <person name="Buttner C."/>
            <person name="Reinhardt R."/>
        </authorList>
    </citation>
    <scope>NUCLEOTIDE SEQUENCE [LARGE SCALE GENOMIC DNA]</scope>
    <source>
        <strain evidence="6">0502</strain>
    </source>
</reference>
<dbReference type="RefSeq" id="WP_030004937.1">
    <property type="nucleotide sequence ID" value="NC_022549.1"/>
</dbReference>
<name>U4KP16_9MOLU</name>
<dbReference type="AlphaFoldDB" id="U4KP16"/>
<evidence type="ECO:0000256" key="1">
    <source>
        <dbReference type="ARBA" id="ARBA00006383"/>
    </source>
</evidence>
<keyword evidence="6" id="KW-1185">Reference proteome</keyword>
<dbReference type="InterPro" id="IPR028345">
    <property type="entry name" value="Antibiotic_NAT-like"/>
</dbReference>
<dbReference type="GO" id="GO:0046353">
    <property type="term" value="F:aminoglycoside 3-N-acetyltransferase activity"/>
    <property type="evidence" value="ECO:0007669"/>
    <property type="project" value="UniProtKB-EC"/>
</dbReference>
<dbReference type="PANTHER" id="PTHR11104">
    <property type="entry name" value="AMINOGLYCOSIDE N3-ACETYLTRANSFERASE"/>
    <property type="match status" value="1"/>
</dbReference>
<dbReference type="EC" id="2.3.1.-" evidence="4"/>
<evidence type="ECO:0000256" key="3">
    <source>
        <dbReference type="ARBA" id="ARBA00023315"/>
    </source>
</evidence>
<protein>
    <recommendedName>
        <fullName evidence="4">Aminoglycoside N(3)-acetyltransferase</fullName>
        <ecNumber evidence="4">2.3.1.-</ecNumber>
    </recommendedName>
</protein>
<dbReference type="GO" id="GO:0046677">
    <property type="term" value="P:response to antibiotic"/>
    <property type="evidence" value="ECO:0007669"/>
    <property type="project" value="UniProtKB-KW"/>
</dbReference>
<proteinExistence type="inferred from homology"/>
<dbReference type="InterPro" id="IPR003679">
    <property type="entry name" value="Amioglycoside_AcTrfase"/>
</dbReference>
<dbReference type="OrthoDB" id="7330654at2"/>
<dbReference type="Pfam" id="PF02522">
    <property type="entry name" value="Antibiotic_NAT"/>
    <property type="match status" value="1"/>
</dbReference>
<keyword evidence="2 4" id="KW-0808">Transferase</keyword>
<gene>
    <name evidence="5" type="ORF">BN85310540</name>
</gene>
<dbReference type="Proteomes" id="UP000032737">
    <property type="component" value="Chromosome"/>
</dbReference>
<dbReference type="EMBL" id="FO681348">
    <property type="protein sequence ID" value="CCV66075.1"/>
    <property type="molecule type" value="Genomic_DNA"/>
</dbReference>
<dbReference type="KEGG" id="abra:BN85310540"/>
<sequence length="260" mass="30029">MHTLESLKKQLKAMGLNSDDHILAHTSMKAIGHVDGGAKTVLDAFCSYFSEGVFMLPAHTWKTMDEQNNRFDPKKEEACVGLLPNMMLKRSDVHRSLHPTHSVVASGKKASSYIKGEEDKTTPTPKDGVYGRLKDVKGYILLIGVTQMRNTFIHSIEERKEIANRLTKEPILFELVKEDQILKRYFHKHYTKEFPHLSENFDRIEPLLIEKKLIEFYQFGDAVVRKMKADELSTFIEKLLDQDRRLFDSNEPYEGGIKWD</sequence>
<comment type="catalytic activity">
    <reaction evidence="4">
        <text>a 2-deoxystreptamine antibiotic + acetyl-CoA = an N(3)-acetyl-2-deoxystreptamine antibiotic + CoA + H(+)</text>
        <dbReference type="Rhea" id="RHEA:12665"/>
        <dbReference type="ChEBI" id="CHEBI:15378"/>
        <dbReference type="ChEBI" id="CHEBI:57287"/>
        <dbReference type="ChEBI" id="CHEBI:57288"/>
        <dbReference type="ChEBI" id="CHEBI:57921"/>
        <dbReference type="ChEBI" id="CHEBI:77452"/>
        <dbReference type="EC" id="2.3.1.81"/>
    </reaction>
</comment>
<keyword evidence="3 4" id="KW-0012">Acyltransferase</keyword>
<dbReference type="PANTHER" id="PTHR11104:SF0">
    <property type="entry name" value="SPBETA PROPHAGE-DERIVED AMINOGLYCOSIDE N(3')-ACETYLTRANSFERASE-LIKE PROTEIN YOKD"/>
    <property type="match status" value="1"/>
</dbReference>